<evidence type="ECO:0000313" key="12">
    <source>
        <dbReference type="EMBL" id="EDO32539.1"/>
    </source>
</evidence>
<evidence type="ECO:0000256" key="4">
    <source>
        <dbReference type="ARBA" id="ARBA00022688"/>
    </source>
</evidence>
<comment type="similarity">
    <text evidence="3 8">Belongs to the COQ9 family.</text>
</comment>
<dbReference type="eggNOG" id="KOG2969">
    <property type="taxonomic scope" value="Eukaryota"/>
</dbReference>
<protein>
    <recommendedName>
        <fullName evidence="8">Ubiquinone biosynthesis protein</fullName>
    </recommendedName>
</protein>
<accession>A7SUS2</accession>
<keyword evidence="4 8" id="KW-0831">Ubiquinone biosynthesis</keyword>
<evidence type="ECO:0000259" key="10">
    <source>
        <dbReference type="Pfam" id="PF08511"/>
    </source>
</evidence>
<dbReference type="PANTHER" id="PTHR21427:SF19">
    <property type="entry name" value="UBIQUINONE BIOSYNTHESIS PROTEIN COQ9, MITOCHONDRIAL"/>
    <property type="match status" value="1"/>
</dbReference>
<dbReference type="STRING" id="45351.A7SUS2"/>
<dbReference type="InterPro" id="IPR012762">
    <property type="entry name" value="Ubiq_biosynth_COQ9"/>
</dbReference>
<dbReference type="PANTHER" id="PTHR21427">
    <property type="entry name" value="UBIQUINONE BIOSYNTHESIS PROTEIN COQ9, MITOCHONDRIAL"/>
    <property type="match status" value="1"/>
</dbReference>
<gene>
    <name evidence="12" type="ORF">NEMVEDRAFT_v1g193777</name>
</gene>
<sequence length="307" mass="34399">MAVYLFRSCLARQFGNLRVGVLGISRHHLHTDDRKTPGVDKTEDPHRTQGTEDSSKSPESGHKAADQSYEDGGEYGVPDEEDENDVKNKILVAALGHVHTHGWTSSTIAAGAQSLGLSAMAEGMFPRGGGDLALFYIEDCNLRLADYLVEQTQALQESQDAPRPRSSVVIRDALETRLRMVIPYISTWPQAMQLMMRPENAPDALKNVAYMVDEIWYHAGDTSTDYNWYTKRAMLAALYGATEVYMVRDQSEDFTNTWAFLDNRIADIKEMAKMRDNFQKAGMDSTQLISAAMTTIRNMAGFNKRSR</sequence>
<evidence type="ECO:0000256" key="3">
    <source>
        <dbReference type="ARBA" id="ARBA00010766"/>
    </source>
</evidence>
<evidence type="ECO:0000256" key="2">
    <source>
        <dbReference type="ARBA" id="ARBA00004749"/>
    </source>
</evidence>
<evidence type="ECO:0000256" key="8">
    <source>
        <dbReference type="RuleBase" id="RU366063"/>
    </source>
</evidence>
<feature type="domain" description="COQ9 C-terminal" evidence="10">
    <location>
        <begin position="201"/>
        <end position="271"/>
    </location>
</feature>
<organism evidence="12 13">
    <name type="scientific">Nematostella vectensis</name>
    <name type="common">Starlet sea anemone</name>
    <dbReference type="NCBI Taxonomy" id="45351"/>
    <lineage>
        <taxon>Eukaryota</taxon>
        <taxon>Metazoa</taxon>
        <taxon>Cnidaria</taxon>
        <taxon>Anthozoa</taxon>
        <taxon>Hexacorallia</taxon>
        <taxon>Actiniaria</taxon>
        <taxon>Edwardsiidae</taxon>
        <taxon>Nematostella</taxon>
    </lineage>
</organism>
<dbReference type="PhylomeDB" id="A7SUS2"/>
<dbReference type="FunFam" id="1.10.357.10:FF:000004">
    <property type="entry name" value="Ubiquinone biosynthesis protein COQ9, mitochondrial"/>
    <property type="match status" value="1"/>
</dbReference>
<evidence type="ECO:0000256" key="5">
    <source>
        <dbReference type="ARBA" id="ARBA00022946"/>
    </source>
</evidence>
<dbReference type="Gene3D" id="1.10.357.10">
    <property type="entry name" value="Tetracycline Repressor, domain 2"/>
    <property type="match status" value="1"/>
</dbReference>
<feature type="domain" description="Ubiquinone biosynthesis protein COQ9 HTH" evidence="11">
    <location>
        <begin position="83"/>
        <end position="113"/>
    </location>
</feature>
<keyword evidence="13" id="KW-1185">Reference proteome</keyword>
<comment type="subcellular location">
    <subcellularLocation>
        <location evidence="1 8">Mitochondrion</location>
    </subcellularLocation>
</comment>
<comment type="function">
    <text evidence="8">Membrane-associated protein that warps the membrane surface to access and bind aromatic isoprenes with high specificity, including ubiquinone (CoQ) isoprene intermediates and presents them directly to Coq7, therefore facilitating the Coq7-mediated hydroxylase step. Participates in the biosynthesis of coenzyme Q, also named ubiquinone, an essential lipid-soluble electron transporter for aerobic cellular respiration.</text>
</comment>
<dbReference type="EMBL" id="DS469819">
    <property type="protein sequence ID" value="EDO32539.1"/>
    <property type="molecule type" value="Genomic_DNA"/>
</dbReference>
<evidence type="ECO:0000313" key="13">
    <source>
        <dbReference type="Proteomes" id="UP000001593"/>
    </source>
</evidence>
<keyword evidence="5" id="KW-0809">Transit peptide</keyword>
<comment type="pathway">
    <text evidence="2 8">Cofactor biosynthesis; ubiquinone biosynthesis.</text>
</comment>
<proteinExistence type="inferred from homology"/>
<feature type="compositionally biased region" description="Basic and acidic residues" evidence="9">
    <location>
        <begin position="30"/>
        <end position="65"/>
    </location>
</feature>
<feature type="compositionally biased region" description="Acidic residues" evidence="9">
    <location>
        <begin position="68"/>
        <end position="82"/>
    </location>
</feature>
<dbReference type="Proteomes" id="UP000001593">
    <property type="component" value="Unassembled WGS sequence"/>
</dbReference>
<dbReference type="GO" id="GO:0006744">
    <property type="term" value="P:ubiquinone biosynthetic process"/>
    <property type="evidence" value="ECO:0000318"/>
    <property type="project" value="GO_Central"/>
</dbReference>
<evidence type="ECO:0000256" key="9">
    <source>
        <dbReference type="SAM" id="MobiDB-lite"/>
    </source>
</evidence>
<keyword evidence="7 8" id="KW-0496">Mitochondrion</keyword>
<dbReference type="UniPathway" id="UPA00232"/>
<dbReference type="Pfam" id="PF08511">
    <property type="entry name" value="COQ9"/>
    <property type="match status" value="1"/>
</dbReference>
<dbReference type="InterPro" id="IPR013718">
    <property type="entry name" value="COQ9_C"/>
</dbReference>
<reference evidence="12 13" key="1">
    <citation type="journal article" date="2007" name="Science">
        <title>Sea anemone genome reveals ancestral eumetazoan gene repertoire and genomic organization.</title>
        <authorList>
            <person name="Putnam N.H."/>
            <person name="Srivastava M."/>
            <person name="Hellsten U."/>
            <person name="Dirks B."/>
            <person name="Chapman J."/>
            <person name="Salamov A."/>
            <person name="Terry A."/>
            <person name="Shapiro H."/>
            <person name="Lindquist E."/>
            <person name="Kapitonov V.V."/>
            <person name="Jurka J."/>
            <person name="Genikhovich G."/>
            <person name="Grigoriev I.V."/>
            <person name="Lucas S.M."/>
            <person name="Steele R.E."/>
            <person name="Finnerty J.R."/>
            <person name="Technau U."/>
            <person name="Martindale M.Q."/>
            <person name="Rokhsar D.S."/>
        </authorList>
    </citation>
    <scope>NUCLEOTIDE SEQUENCE [LARGE SCALE GENOMIC DNA]</scope>
    <source>
        <strain evidence="13">CH2 X CH6</strain>
    </source>
</reference>
<name>A7SUS2_NEMVE</name>
<dbReference type="InParanoid" id="A7SUS2"/>
<dbReference type="KEGG" id="nve:5503624"/>
<dbReference type="HOGENOM" id="CLU_057411_0_0_1"/>
<keyword evidence="6 8" id="KW-0446">Lipid-binding</keyword>
<dbReference type="OrthoDB" id="619536at2759"/>
<dbReference type="AlphaFoldDB" id="A7SUS2"/>
<dbReference type="GO" id="GO:0008289">
    <property type="term" value="F:lipid binding"/>
    <property type="evidence" value="ECO:0000318"/>
    <property type="project" value="GO_Central"/>
</dbReference>
<feature type="region of interest" description="Disordered" evidence="9">
    <location>
        <begin position="30"/>
        <end position="82"/>
    </location>
</feature>
<dbReference type="Pfam" id="PF21392">
    <property type="entry name" value="COQ9_N"/>
    <property type="match status" value="1"/>
</dbReference>
<dbReference type="NCBIfam" id="TIGR02396">
    <property type="entry name" value="diverge_rpsU"/>
    <property type="match status" value="1"/>
</dbReference>
<evidence type="ECO:0000259" key="11">
    <source>
        <dbReference type="Pfam" id="PF21392"/>
    </source>
</evidence>
<evidence type="ECO:0000256" key="6">
    <source>
        <dbReference type="ARBA" id="ARBA00023121"/>
    </source>
</evidence>
<dbReference type="GO" id="GO:0005743">
    <property type="term" value="C:mitochondrial inner membrane"/>
    <property type="evidence" value="ECO:0000318"/>
    <property type="project" value="GO_Central"/>
</dbReference>
<evidence type="ECO:0000256" key="1">
    <source>
        <dbReference type="ARBA" id="ARBA00004173"/>
    </source>
</evidence>
<dbReference type="InterPro" id="IPR048674">
    <property type="entry name" value="COQ9_HTH"/>
</dbReference>
<evidence type="ECO:0000256" key="7">
    <source>
        <dbReference type="ARBA" id="ARBA00023128"/>
    </source>
</evidence>
<dbReference type="OMA" id="IELIIYW"/>